<dbReference type="Proteomes" id="UP000037136">
    <property type="component" value="Unassembled WGS sequence"/>
</dbReference>
<reference evidence="2 3" key="1">
    <citation type="journal article" date="2015" name="BMC Genomics">
        <title>Gene expression during zombie ant biting behavior reflects the complexity underlying fungal parasitic behavioral manipulation.</title>
        <authorList>
            <person name="de Bekker C."/>
            <person name="Ohm R.A."/>
            <person name="Loreto R.G."/>
            <person name="Sebastian A."/>
            <person name="Albert I."/>
            <person name="Merrow M."/>
            <person name="Brachmann A."/>
            <person name="Hughes D.P."/>
        </authorList>
    </citation>
    <scope>NUCLEOTIDE SEQUENCE [LARGE SCALE GENOMIC DNA]</scope>
    <source>
        <strain evidence="2 3">SC16a</strain>
    </source>
</reference>
<gene>
    <name evidence="2" type="ORF">XA68_13792</name>
</gene>
<dbReference type="EMBL" id="LAZP02000003">
    <property type="protein sequence ID" value="PFH63335.1"/>
    <property type="molecule type" value="Genomic_DNA"/>
</dbReference>
<protein>
    <submittedName>
        <fullName evidence="2">Uncharacterized protein</fullName>
    </submittedName>
</protein>
<evidence type="ECO:0000256" key="1">
    <source>
        <dbReference type="SAM" id="MobiDB-lite"/>
    </source>
</evidence>
<sequence length="104" mass="10819">MPSQSSFSAATPSNRLDMPKSLRLATSPADLTTTQPVVASSIVADVTSTVPSRIKAIPPLARVSCNPGPMQPGSSGSRDDKYELFALLMSPRSLGEGKGPYSAL</sequence>
<name>A0A2A9PP98_OPHUN</name>
<dbReference type="AlphaFoldDB" id="A0A2A9PP98"/>
<comment type="caution">
    <text evidence="2">The sequence shown here is derived from an EMBL/GenBank/DDBJ whole genome shotgun (WGS) entry which is preliminary data.</text>
</comment>
<feature type="region of interest" description="Disordered" evidence="1">
    <location>
        <begin position="60"/>
        <end position="81"/>
    </location>
</feature>
<evidence type="ECO:0000313" key="2">
    <source>
        <dbReference type="EMBL" id="PFH63335.1"/>
    </source>
</evidence>
<feature type="region of interest" description="Disordered" evidence="1">
    <location>
        <begin position="1"/>
        <end position="30"/>
    </location>
</feature>
<keyword evidence="3" id="KW-1185">Reference proteome</keyword>
<evidence type="ECO:0000313" key="3">
    <source>
        <dbReference type="Proteomes" id="UP000037136"/>
    </source>
</evidence>
<proteinExistence type="predicted"/>
<reference evidence="2 3" key="2">
    <citation type="journal article" date="2017" name="Sci. Rep.">
        <title>Ant-infecting Ophiocordyceps genomes reveal a high diversity of potential behavioral manipulation genes and a possible major role for enterotoxins.</title>
        <authorList>
            <person name="de Bekker C."/>
            <person name="Ohm R.A."/>
            <person name="Evans H.C."/>
            <person name="Brachmann A."/>
            <person name="Hughes D.P."/>
        </authorList>
    </citation>
    <scope>NUCLEOTIDE SEQUENCE [LARGE SCALE GENOMIC DNA]</scope>
    <source>
        <strain evidence="2 3">SC16a</strain>
    </source>
</reference>
<feature type="compositionally biased region" description="Polar residues" evidence="1">
    <location>
        <begin position="1"/>
        <end position="14"/>
    </location>
</feature>
<accession>A0A2A9PP98</accession>
<organism evidence="2 3">
    <name type="scientific">Ophiocordyceps unilateralis</name>
    <name type="common">Zombie-ant fungus</name>
    <name type="synonym">Torrubia unilateralis</name>
    <dbReference type="NCBI Taxonomy" id="268505"/>
    <lineage>
        <taxon>Eukaryota</taxon>
        <taxon>Fungi</taxon>
        <taxon>Dikarya</taxon>
        <taxon>Ascomycota</taxon>
        <taxon>Pezizomycotina</taxon>
        <taxon>Sordariomycetes</taxon>
        <taxon>Hypocreomycetidae</taxon>
        <taxon>Hypocreales</taxon>
        <taxon>Ophiocordycipitaceae</taxon>
        <taxon>Ophiocordyceps</taxon>
    </lineage>
</organism>